<dbReference type="GO" id="GO:0003924">
    <property type="term" value="F:GTPase activity"/>
    <property type="evidence" value="ECO:0007669"/>
    <property type="project" value="InterPro"/>
</dbReference>
<reference evidence="6 7" key="1">
    <citation type="submission" date="2014-04" db="EMBL/GenBank/DDBJ databases">
        <authorList>
            <consortium name="DOE Joint Genome Institute"/>
            <person name="Kuo A."/>
            <person name="Tarkka M."/>
            <person name="Buscot F."/>
            <person name="Kohler A."/>
            <person name="Nagy L.G."/>
            <person name="Floudas D."/>
            <person name="Copeland A."/>
            <person name="Barry K.W."/>
            <person name="Cichocki N."/>
            <person name="Veneault-Fourrey C."/>
            <person name="LaButti K."/>
            <person name="Lindquist E.A."/>
            <person name="Lipzen A."/>
            <person name="Lundell T."/>
            <person name="Morin E."/>
            <person name="Murat C."/>
            <person name="Sun H."/>
            <person name="Tunlid A."/>
            <person name="Henrissat B."/>
            <person name="Grigoriev I.V."/>
            <person name="Hibbett D.S."/>
            <person name="Martin F."/>
            <person name="Nordberg H.P."/>
            <person name="Cantor M.N."/>
            <person name="Hua S.X."/>
        </authorList>
    </citation>
    <scope>NUCLEOTIDE SEQUENCE [LARGE SCALE GENOMIC DNA]</scope>
    <source>
        <strain evidence="6 7">F 1598</strain>
    </source>
</reference>
<dbReference type="GO" id="GO:0005737">
    <property type="term" value="C:cytoplasm"/>
    <property type="evidence" value="ECO:0007669"/>
    <property type="project" value="TreeGrafter"/>
</dbReference>
<evidence type="ECO:0000256" key="4">
    <source>
        <dbReference type="ARBA" id="ARBA00023224"/>
    </source>
</evidence>
<evidence type="ECO:0008006" key="8">
    <source>
        <dbReference type="Google" id="ProtNLM"/>
    </source>
</evidence>
<keyword evidence="4" id="KW-0807">Transducer</keyword>
<sequence length="149" mass="16803">MAGASNEAECDWYIYDLAPNLTSLLRQRNTIIFLAPIPCFDEQLAEDRNLSQTTLVLFMNKCDLLEKKIKSGVSVKKSLLSFGDRPNDAASVTKYLKTKFKEISQQCSPPSRTLYIFPTSVTDTQATGITLQTVRDGILREHLRHSNFV</sequence>
<dbReference type="Gene3D" id="3.40.50.300">
    <property type="entry name" value="P-loop containing nucleotide triphosphate hydrolases"/>
    <property type="match status" value="1"/>
</dbReference>
<dbReference type="GO" id="GO:0046872">
    <property type="term" value="F:metal ion binding"/>
    <property type="evidence" value="ECO:0007669"/>
    <property type="project" value="UniProtKB-KW"/>
</dbReference>
<keyword evidence="7" id="KW-1185">Reference proteome</keyword>
<evidence type="ECO:0000256" key="2">
    <source>
        <dbReference type="ARBA" id="ARBA00022741"/>
    </source>
</evidence>
<evidence type="ECO:0000313" key="7">
    <source>
        <dbReference type="Proteomes" id="UP000054166"/>
    </source>
</evidence>
<keyword evidence="3 5" id="KW-0342">GTP-binding</keyword>
<feature type="binding site" evidence="5">
    <location>
        <begin position="60"/>
        <end position="63"/>
    </location>
    <ligand>
        <name>GTP</name>
        <dbReference type="ChEBI" id="CHEBI:37565"/>
    </ligand>
</feature>
<reference evidence="7" key="2">
    <citation type="submission" date="2015-01" db="EMBL/GenBank/DDBJ databases">
        <title>Evolutionary Origins and Diversification of the Mycorrhizal Mutualists.</title>
        <authorList>
            <consortium name="DOE Joint Genome Institute"/>
            <consortium name="Mycorrhizal Genomics Consortium"/>
            <person name="Kohler A."/>
            <person name="Kuo A."/>
            <person name="Nagy L.G."/>
            <person name="Floudas D."/>
            <person name="Copeland A."/>
            <person name="Barry K.W."/>
            <person name="Cichocki N."/>
            <person name="Veneault-Fourrey C."/>
            <person name="LaButti K."/>
            <person name="Lindquist E.A."/>
            <person name="Lipzen A."/>
            <person name="Lundell T."/>
            <person name="Morin E."/>
            <person name="Murat C."/>
            <person name="Riley R."/>
            <person name="Ohm R."/>
            <person name="Sun H."/>
            <person name="Tunlid A."/>
            <person name="Henrissat B."/>
            <person name="Grigoriev I.V."/>
            <person name="Hibbett D.S."/>
            <person name="Martin F."/>
        </authorList>
    </citation>
    <scope>NUCLEOTIDE SEQUENCE [LARGE SCALE GENOMIC DNA]</scope>
    <source>
        <strain evidence="7">F 1598</strain>
    </source>
</reference>
<dbReference type="GO" id="GO:0031683">
    <property type="term" value="F:G-protein beta/gamma-subunit complex binding"/>
    <property type="evidence" value="ECO:0007669"/>
    <property type="project" value="InterPro"/>
</dbReference>
<organism evidence="6 7">
    <name type="scientific">Piloderma croceum (strain F 1598)</name>
    <dbReference type="NCBI Taxonomy" id="765440"/>
    <lineage>
        <taxon>Eukaryota</taxon>
        <taxon>Fungi</taxon>
        <taxon>Dikarya</taxon>
        <taxon>Basidiomycota</taxon>
        <taxon>Agaricomycotina</taxon>
        <taxon>Agaricomycetes</taxon>
        <taxon>Agaricomycetidae</taxon>
        <taxon>Atheliales</taxon>
        <taxon>Atheliaceae</taxon>
        <taxon>Piloderma</taxon>
    </lineage>
</organism>
<evidence type="ECO:0000313" key="6">
    <source>
        <dbReference type="EMBL" id="KIM75873.1"/>
    </source>
</evidence>
<dbReference type="HOGENOM" id="CLU_014184_7_4_1"/>
<evidence type="ECO:0000256" key="1">
    <source>
        <dbReference type="ARBA" id="ARBA00022723"/>
    </source>
</evidence>
<dbReference type="GO" id="GO:0007188">
    <property type="term" value="P:adenylate cyclase-modulating G protein-coupled receptor signaling pathway"/>
    <property type="evidence" value="ECO:0007669"/>
    <property type="project" value="TreeGrafter"/>
</dbReference>
<dbReference type="SUPFAM" id="SSF52540">
    <property type="entry name" value="P-loop containing nucleoside triphosphate hydrolases"/>
    <property type="match status" value="1"/>
</dbReference>
<dbReference type="FunFam" id="3.40.50.300:FF:000692">
    <property type="entry name" value="Guanine nucleotide-binding protein subunit alpha"/>
    <property type="match status" value="1"/>
</dbReference>
<dbReference type="PANTHER" id="PTHR10218:SF360">
    <property type="entry name" value="GUANINE NUCLEOTIDE-BINDING PROTEIN SUBUNIT ALPHA HOMOLOG"/>
    <property type="match status" value="1"/>
</dbReference>
<dbReference type="STRING" id="765440.A0A0C3APN0"/>
<keyword evidence="1" id="KW-0479">Metal-binding</keyword>
<dbReference type="PANTHER" id="PTHR10218">
    <property type="entry name" value="GTP-BINDING PROTEIN ALPHA SUBUNIT"/>
    <property type="match status" value="1"/>
</dbReference>
<accession>A0A0C3APN0</accession>
<keyword evidence="2 5" id="KW-0547">Nucleotide-binding</keyword>
<dbReference type="Pfam" id="PF00503">
    <property type="entry name" value="G-alpha"/>
    <property type="match status" value="1"/>
</dbReference>
<name>A0A0C3APN0_PILCF</name>
<evidence type="ECO:0000256" key="5">
    <source>
        <dbReference type="PIRSR" id="PIRSR601019-1"/>
    </source>
</evidence>
<dbReference type="GO" id="GO:0001664">
    <property type="term" value="F:G protein-coupled receptor binding"/>
    <property type="evidence" value="ECO:0007669"/>
    <property type="project" value="TreeGrafter"/>
</dbReference>
<gene>
    <name evidence="6" type="ORF">PILCRDRAFT_13246</name>
</gene>
<protein>
    <recommendedName>
        <fullName evidence="8">G domain-containing protein</fullName>
    </recommendedName>
</protein>
<dbReference type="InterPro" id="IPR027417">
    <property type="entry name" value="P-loop_NTPase"/>
</dbReference>
<dbReference type="GO" id="GO:0005834">
    <property type="term" value="C:heterotrimeric G-protein complex"/>
    <property type="evidence" value="ECO:0007669"/>
    <property type="project" value="TreeGrafter"/>
</dbReference>
<dbReference type="OrthoDB" id="5817230at2759"/>
<dbReference type="InterPro" id="IPR001019">
    <property type="entry name" value="Gprotein_alpha_su"/>
</dbReference>
<dbReference type="GO" id="GO:0005525">
    <property type="term" value="F:GTP binding"/>
    <property type="evidence" value="ECO:0007669"/>
    <property type="project" value="UniProtKB-KW"/>
</dbReference>
<dbReference type="InParanoid" id="A0A0C3APN0"/>
<dbReference type="EMBL" id="KN833041">
    <property type="protein sequence ID" value="KIM75873.1"/>
    <property type="molecule type" value="Genomic_DNA"/>
</dbReference>
<dbReference type="Proteomes" id="UP000054166">
    <property type="component" value="Unassembled WGS sequence"/>
</dbReference>
<dbReference type="AlphaFoldDB" id="A0A0C3APN0"/>
<proteinExistence type="predicted"/>
<evidence type="ECO:0000256" key="3">
    <source>
        <dbReference type="ARBA" id="ARBA00023134"/>
    </source>
</evidence>